<dbReference type="STRING" id="57577.A0A2K3NN72"/>
<reference evidence="1 2" key="1">
    <citation type="journal article" date="2014" name="Am. J. Bot.">
        <title>Genome assembly and annotation for red clover (Trifolium pratense; Fabaceae).</title>
        <authorList>
            <person name="Istvanek J."/>
            <person name="Jaros M."/>
            <person name="Krenek A."/>
            <person name="Repkova J."/>
        </authorList>
    </citation>
    <scope>NUCLEOTIDE SEQUENCE [LARGE SCALE GENOMIC DNA]</scope>
    <source>
        <strain evidence="2">cv. Tatra</strain>
        <tissue evidence="1">Young leaves</tissue>
    </source>
</reference>
<organism evidence="1 2">
    <name type="scientific">Trifolium pratense</name>
    <name type="common">Red clover</name>
    <dbReference type="NCBI Taxonomy" id="57577"/>
    <lineage>
        <taxon>Eukaryota</taxon>
        <taxon>Viridiplantae</taxon>
        <taxon>Streptophyta</taxon>
        <taxon>Embryophyta</taxon>
        <taxon>Tracheophyta</taxon>
        <taxon>Spermatophyta</taxon>
        <taxon>Magnoliopsida</taxon>
        <taxon>eudicotyledons</taxon>
        <taxon>Gunneridae</taxon>
        <taxon>Pentapetalae</taxon>
        <taxon>rosids</taxon>
        <taxon>fabids</taxon>
        <taxon>Fabales</taxon>
        <taxon>Fabaceae</taxon>
        <taxon>Papilionoideae</taxon>
        <taxon>50 kb inversion clade</taxon>
        <taxon>NPAAA clade</taxon>
        <taxon>Hologalegina</taxon>
        <taxon>IRL clade</taxon>
        <taxon>Trifolieae</taxon>
        <taxon>Trifolium</taxon>
    </lineage>
</organism>
<dbReference type="SUPFAM" id="SSF55120">
    <property type="entry name" value="Pseudouridine synthase"/>
    <property type="match status" value="1"/>
</dbReference>
<comment type="caution">
    <text evidence="1">The sequence shown here is derived from an EMBL/GenBank/DDBJ whole genome shotgun (WGS) entry which is preliminary data.</text>
</comment>
<evidence type="ECO:0000313" key="1">
    <source>
        <dbReference type="EMBL" id="PNY04470.1"/>
    </source>
</evidence>
<dbReference type="AlphaFoldDB" id="A0A2K3NN72"/>
<gene>
    <name evidence="1" type="ORF">L195_g000894</name>
</gene>
<dbReference type="GO" id="GO:0001522">
    <property type="term" value="P:pseudouridine synthesis"/>
    <property type="evidence" value="ECO:0007669"/>
    <property type="project" value="InterPro"/>
</dbReference>
<dbReference type="GO" id="GO:0009982">
    <property type="term" value="F:pseudouridine synthase activity"/>
    <property type="evidence" value="ECO:0007669"/>
    <property type="project" value="InterPro"/>
</dbReference>
<reference evidence="1 2" key="2">
    <citation type="journal article" date="2017" name="Front. Plant Sci.">
        <title>Gene Classification and Mining of Molecular Markers Useful in Red Clover (Trifolium pratense) Breeding.</title>
        <authorList>
            <person name="Istvanek J."/>
            <person name="Dluhosova J."/>
            <person name="Dluhos P."/>
            <person name="Patkova L."/>
            <person name="Nedelnik J."/>
            <person name="Repkova J."/>
        </authorList>
    </citation>
    <scope>NUCLEOTIDE SEQUENCE [LARGE SCALE GENOMIC DNA]</scope>
    <source>
        <strain evidence="2">cv. Tatra</strain>
        <tissue evidence="1">Young leaves</tissue>
    </source>
</reference>
<proteinExistence type="predicted"/>
<dbReference type="GO" id="GO:0003723">
    <property type="term" value="F:RNA binding"/>
    <property type="evidence" value="ECO:0007669"/>
    <property type="project" value="InterPro"/>
</dbReference>
<dbReference type="Proteomes" id="UP000236291">
    <property type="component" value="Unassembled WGS sequence"/>
</dbReference>
<accession>A0A2K3NN72</accession>
<dbReference type="EMBL" id="ASHM01000336">
    <property type="protein sequence ID" value="PNY04470.1"/>
    <property type="molecule type" value="Genomic_DNA"/>
</dbReference>
<protein>
    <submittedName>
        <fullName evidence="1">RNA pseudourine synthase 5-like protein</fullName>
    </submittedName>
</protein>
<name>A0A2K3NN72_TRIPR</name>
<evidence type="ECO:0000313" key="2">
    <source>
        <dbReference type="Proteomes" id="UP000236291"/>
    </source>
</evidence>
<sequence length="87" mass="9379">GDPLYDVGGQPKCLDCDFLDESFAEDGGYPRPAKPVPGDCGYYLHAHNLSLSHPITNEIIEIVAPLPSILQTNEEAKGIAIEQQTNA</sequence>
<feature type="non-terminal residue" evidence="1">
    <location>
        <position position="1"/>
    </location>
</feature>
<dbReference type="InterPro" id="IPR020103">
    <property type="entry name" value="PsdUridine_synth_cat_dom_sf"/>
</dbReference>
<dbReference type="ExpressionAtlas" id="A0A2K3NN72">
    <property type="expression patterns" value="baseline"/>
</dbReference>